<feature type="transmembrane region" description="Helical" evidence="1">
    <location>
        <begin position="12"/>
        <end position="28"/>
    </location>
</feature>
<organism evidence="2 3">
    <name type="scientific">Haemaphysalis longicornis</name>
    <name type="common">Bush tick</name>
    <dbReference type="NCBI Taxonomy" id="44386"/>
    <lineage>
        <taxon>Eukaryota</taxon>
        <taxon>Metazoa</taxon>
        <taxon>Ecdysozoa</taxon>
        <taxon>Arthropoda</taxon>
        <taxon>Chelicerata</taxon>
        <taxon>Arachnida</taxon>
        <taxon>Acari</taxon>
        <taxon>Parasitiformes</taxon>
        <taxon>Ixodida</taxon>
        <taxon>Ixodoidea</taxon>
        <taxon>Ixodidae</taxon>
        <taxon>Haemaphysalinae</taxon>
        <taxon>Haemaphysalis</taxon>
    </lineage>
</organism>
<protein>
    <recommendedName>
        <fullName evidence="4">Monocarboxylate transporter</fullName>
    </recommendedName>
</protein>
<evidence type="ECO:0000256" key="1">
    <source>
        <dbReference type="SAM" id="Phobius"/>
    </source>
</evidence>
<dbReference type="PANTHER" id="PTHR11360">
    <property type="entry name" value="MONOCARBOXYLATE TRANSPORTER"/>
    <property type="match status" value="1"/>
</dbReference>
<proteinExistence type="predicted"/>
<comment type="caution">
    <text evidence="2">The sequence shown here is derived from an EMBL/GenBank/DDBJ whole genome shotgun (WGS) entry which is preliminary data.</text>
</comment>
<dbReference type="InterPro" id="IPR050327">
    <property type="entry name" value="Proton-linked_MCT"/>
</dbReference>
<evidence type="ECO:0008006" key="4">
    <source>
        <dbReference type="Google" id="ProtNLM"/>
    </source>
</evidence>
<accession>A0A9J6FQB5</accession>
<keyword evidence="1" id="KW-1133">Transmembrane helix</keyword>
<keyword evidence="1" id="KW-0472">Membrane</keyword>
<dbReference type="GO" id="GO:0008028">
    <property type="term" value="F:monocarboxylic acid transmembrane transporter activity"/>
    <property type="evidence" value="ECO:0007669"/>
    <property type="project" value="TreeGrafter"/>
</dbReference>
<evidence type="ECO:0000313" key="2">
    <source>
        <dbReference type="EMBL" id="KAH9365015.1"/>
    </source>
</evidence>
<dbReference type="OrthoDB" id="6509395at2759"/>
<feature type="transmembrane region" description="Helical" evidence="1">
    <location>
        <begin position="40"/>
        <end position="57"/>
    </location>
</feature>
<dbReference type="AlphaFoldDB" id="A0A9J6FQB5"/>
<reference evidence="2 3" key="1">
    <citation type="journal article" date="2020" name="Cell">
        <title>Large-Scale Comparative Analyses of Tick Genomes Elucidate Their Genetic Diversity and Vector Capacities.</title>
        <authorList>
            <consortium name="Tick Genome and Microbiome Consortium (TIGMIC)"/>
            <person name="Jia N."/>
            <person name="Wang J."/>
            <person name="Shi W."/>
            <person name="Du L."/>
            <person name="Sun Y."/>
            <person name="Zhan W."/>
            <person name="Jiang J.F."/>
            <person name="Wang Q."/>
            <person name="Zhang B."/>
            <person name="Ji P."/>
            <person name="Bell-Sakyi L."/>
            <person name="Cui X.M."/>
            <person name="Yuan T.T."/>
            <person name="Jiang B.G."/>
            <person name="Yang W.F."/>
            <person name="Lam T.T."/>
            <person name="Chang Q.C."/>
            <person name="Ding S.J."/>
            <person name="Wang X.J."/>
            <person name="Zhu J.G."/>
            <person name="Ruan X.D."/>
            <person name="Zhao L."/>
            <person name="Wei J.T."/>
            <person name="Ye R.Z."/>
            <person name="Que T.C."/>
            <person name="Du C.H."/>
            <person name="Zhou Y.H."/>
            <person name="Cheng J.X."/>
            <person name="Dai P.F."/>
            <person name="Guo W.B."/>
            <person name="Han X.H."/>
            <person name="Huang E.J."/>
            <person name="Li L.F."/>
            <person name="Wei W."/>
            <person name="Gao Y.C."/>
            <person name="Liu J.Z."/>
            <person name="Shao H.Z."/>
            <person name="Wang X."/>
            <person name="Wang C.C."/>
            <person name="Yang T.C."/>
            <person name="Huo Q.B."/>
            <person name="Li W."/>
            <person name="Chen H.Y."/>
            <person name="Chen S.E."/>
            <person name="Zhou L.G."/>
            <person name="Ni X.B."/>
            <person name="Tian J.H."/>
            <person name="Sheng Y."/>
            <person name="Liu T."/>
            <person name="Pan Y.S."/>
            <person name="Xia L.Y."/>
            <person name="Li J."/>
            <person name="Zhao F."/>
            <person name="Cao W.C."/>
        </authorList>
    </citation>
    <scope>NUCLEOTIDE SEQUENCE [LARGE SCALE GENOMIC DNA]</scope>
    <source>
        <strain evidence="2">HaeL-2018</strain>
    </source>
</reference>
<feature type="transmembrane region" description="Helical" evidence="1">
    <location>
        <begin position="63"/>
        <end position="83"/>
    </location>
</feature>
<evidence type="ECO:0000313" key="3">
    <source>
        <dbReference type="Proteomes" id="UP000821853"/>
    </source>
</evidence>
<dbReference type="Proteomes" id="UP000821853">
    <property type="component" value="Unassembled WGS sequence"/>
</dbReference>
<dbReference type="EMBL" id="JABSTR010000003">
    <property type="protein sequence ID" value="KAH9365015.1"/>
    <property type="molecule type" value="Genomic_DNA"/>
</dbReference>
<dbReference type="InterPro" id="IPR036259">
    <property type="entry name" value="MFS_trans_sf"/>
</dbReference>
<dbReference type="Gene3D" id="1.20.1250.20">
    <property type="entry name" value="MFS general substrate transporter like domains"/>
    <property type="match status" value="1"/>
</dbReference>
<dbReference type="PANTHER" id="PTHR11360:SF303">
    <property type="entry name" value="MAJOR FACILITATOR SUPERFAMILY (MFS) PROFILE DOMAIN-CONTAINING PROTEIN"/>
    <property type="match status" value="1"/>
</dbReference>
<sequence length="129" mass="13709">MDKGWERQDATSLIMCLSVGSLAGRLLLPHIADFGFISRSSLMAVCYMAFAAAYLVMPHVSSFHGVILVCVVSGASVGCAMSLKPVLMADYMGIDQIAPTMGVTGIIQLPLLIGNPSILGKETLHKECH</sequence>
<gene>
    <name evidence="2" type="ORF">HPB48_016577</name>
</gene>
<dbReference type="VEuPathDB" id="VectorBase:HLOH_048973"/>
<keyword evidence="3" id="KW-1185">Reference proteome</keyword>
<dbReference type="SUPFAM" id="SSF103473">
    <property type="entry name" value="MFS general substrate transporter"/>
    <property type="match status" value="1"/>
</dbReference>
<keyword evidence="1" id="KW-0812">Transmembrane</keyword>
<name>A0A9J6FQB5_HAELO</name>